<accession>A0ABW4M467</accession>
<dbReference type="EMBL" id="JBHUEQ010000017">
    <property type="protein sequence ID" value="MFD1745947.1"/>
    <property type="molecule type" value="Genomic_DNA"/>
</dbReference>
<reference evidence="2" key="1">
    <citation type="journal article" date="2019" name="Int. J. Syst. Evol. Microbiol.">
        <title>The Global Catalogue of Microorganisms (GCM) 10K type strain sequencing project: providing services to taxonomists for standard genome sequencing and annotation.</title>
        <authorList>
            <consortium name="The Broad Institute Genomics Platform"/>
            <consortium name="The Broad Institute Genome Sequencing Center for Infectious Disease"/>
            <person name="Wu L."/>
            <person name="Ma J."/>
        </authorList>
    </citation>
    <scope>NUCLEOTIDE SEQUENCE [LARGE SCALE GENOMIC DNA]</scope>
    <source>
        <strain evidence="2">CG52</strain>
    </source>
</reference>
<sequence length="42" mass="4425">MNRNMLLGLGVIVVIVLALIVIRPFSTSGEAPGQPSPHAIDQ</sequence>
<evidence type="ECO:0000313" key="1">
    <source>
        <dbReference type="EMBL" id="MFD1745947.1"/>
    </source>
</evidence>
<name>A0ABW4M467_9HYPH</name>
<protein>
    <recommendedName>
        <fullName evidence="3">Exopeptide</fullName>
    </recommendedName>
</protein>
<comment type="caution">
    <text evidence="1">The sequence shown here is derived from an EMBL/GenBank/DDBJ whole genome shotgun (WGS) entry which is preliminary data.</text>
</comment>
<evidence type="ECO:0008006" key="3">
    <source>
        <dbReference type="Google" id="ProtNLM"/>
    </source>
</evidence>
<keyword evidence="2" id="KW-1185">Reference proteome</keyword>
<dbReference type="Proteomes" id="UP001597322">
    <property type="component" value="Unassembled WGS sequence"/>
</dbReference>
<gene>
    <name evidence="1" type="ORF">ACFSE1_10790</name>
</gene>
<proteinExistence type="predicted"/>
<dbReference type="RefSeq" id="WP_377400606.1">
    <property type="nucleotide sequence ID" value="NZ_JBHUEQ010000017.1"/>
</dbReference>
<organism evidence="1 2">
    <name type="scientific">Rhizobium helianthi</name>
    <dbReference type="NCBI Taxonomy" id="1132695"/>
    <lineage>
        <taxon>Bacteria</taxon>
        <taxon>Pseudomonadati</taxon>
        <taxon>Pseudomonadota</taxon>
        <taxon>Alphaproteobacteria</taxon>
        <taxon>Hyphomicrobiales</taxon>
        <taxon>Rhizobiaceae</taxon>
        <taxon>Rhizobium/Agrobacterium group</taxon>
        <taxon>Rhizobium</taxon>
    </lineage>
</organism>
<evidence type="ECO:0000313" key="2">
    <source>
        <dbReference type="Proteomes" id="UP001597322"/>
    </source>
</evidence>